<protein>
    <submittedName>
        <fullName evidence="1">DUF3947 family protein</fullName>
    </submittedName>
</protein>
<dbReference type="InterPro" id="IPR025039">
    <property type="entry name" value="DUF3947"/>
</dbReference>
<evidence type="ECO:0000313" key="2">
    <source>
        <dbReference type="Proteomes" id="UP000475765"/>
    </source>
</evidence>
<name>A0A9W7QIG3_BACCE</name>
<proteinExistence type="predicted"/>
<dbReference type="AlphaFoldDB" id="A0A9W7QIG3"/>
<accession>A0A9W7QIG3</accession>
<organism evidence="1 2">
    <name type="scientific">Bacillus cereus</name>
    <dbReference type="NCBI Taxonomy" id="1396"/>
    <lineage>
        <taxon>Bacteria</taxon>
        <taxon>Bacillati</taxon>
        <taxon>Bacillota</taxon>
        <taxon>Bacilli</taxon>
        <taxon>Bacillales</taxon>
        <taxon>Bacillaceae</taxon>
        <taxon>Bacillus</taxon>
        <taxon>Bacillus cereus group</taxon>
    </lineage>
</organism>
<reference evidence="1 2" key="1">
    <citation type="submission" date="2019-10" db="EMBL/GenBank/DDBJ databases">
        <title>Bacillus from the desert of Cuatro Cinegas, Coahuila.</title>
        <authorList>
            <person name="Olmedo-Alvarez G."/>
            <person name="Saldana S."/>
            <person name="Barcelo D."/>
        </authorList>
    </citation>
    <scope>NUCLEOTIDE SEQUENCE [LARGE SCALE GENOMIC DNA]</scope>
    <source>
        <strain evidence="1 2">CH417_13T</strain>
    </source>
</reference>
<gene>
    <name evidence="1" type="ORF">F8172_08550</name>
</gene>
<dbReference type="Proteomes" id="UP000475765">
    <property type="component" value="Unassembled WGS sequence"/>
</dbReference>
<comment type="caution">
    <text evidence="1">The sequence shown here is derived from an EMBL/GenBank/DDBJ whole genome shotgun (WGS) entry which is preliminary data.</text>
</comment>
<evidence type="ECO:0000313" key="1">
    <source>
        <dbReference type="EMBL" id="KAB2398904.1"/>
    </source>
</evidence>
<dbReference type="EMBL" id="WBPP01000008">
    <property type="protein sequence ID" value="KAB2398904.1"/>
    <property type="molecule type" value="Genomic_DNA"/>
</dbReference>
<dbReference type="Pfam" id="PF13135">
    <property type="entry name" value="DUF3947"/>
    <property type="match status" value="1"/>
</dbReference>
<sequence length="82" mass="9343">MLMYYADNSIRMYRPEVMGSMAIPYSAAQGTVQAVHQAMQMQQQMYPDMQPYYSSTGYYEPIVISGDGIYISTIPYGTVYNL</sequence>